<sequence>MRNCFHDAVVSRSGGDYGRADLTVSITRDDGVVLATVSGEIDLATARTFARHLESTLTGPPAAVIADLGQVAFLSSSGLAALQIFAQAATSAGVAFCLVSAQRTMLRHLQLTALDRDLTIKPTVADARTWLSNEPTPDP</sequence>
<dbReference type="InterPro" id="IPR003658">
    <property type="entry name" value="Anti-sigma_ant"/>
</dbReference>
<name>R1GGN0_9PSEU</name>
<dbReference type="NCBIfam" id="TIGR00377">
    <property type="entry name" value="ant_ant_sig"/>
    <property type="match status" value="1"/>
</dbReference>
<evidence type="ECO:0000259" key="3">
    <source>
        <dbReference type="PROSITE" id="PS50801"/>
    </source>
</evidence>
<evidence type="ECO:0000313" key="5">
    <source>
        <dbReference type="Proteomes" id="UP000014139"/>
    </source>
</evidence>
<dbReference type="PANTHER" id="PTHR33495">
    <property type="entry name" value="ANTI-SIGMA FACTOR ANTAGONIST TM_1081-RELATED-RELATED"/>
    <property type="match status" value="1"/>
</dbReference>
<evidence type="ECO:0000256" key="2">
    <source>
        <dbReference type="RuleBase" id="RU003749"/>
    </source>
</evidence>
<dbReference type="CDD" id="cd07043">
    <property type="entry name" value="STAS_anti-anti-sigma_factors"/>
    <property type="match status" value="1"/>
</dbReference>
<protein>
    <recommendedName>
        <fullName evidence="2">Anti-sigma factor antagonist</fullName>
    </recommendedName>
</protein>
<feature type="domain" description="STAS" evidence="3">
    <location>
        <begin position="22"/>
        <end position="131"/>
    </location>
</feature>
<comment type="caution">
    <text evidence="4">The sequence shown here is derived from an EMBL/GenBank/DDBJ whole genome shotgun (WGS) entry which is preliminary data.</text>
</comment>
<dbReference type="InterPro" id="IPR036513">
    <property type="entry name" value="STAS_dom_sf"/>
</dbReference>
<dbReference type="PATRIC" id="fig|1292037.4.peg.189"/>
<dbReference type="PANTHER" id="PTHR33495:SF2">
    <property type="entry name" value="ANTI-SIGMA FACTOR ANTAGONIST TM_1081-RELATED"/>
    <property type="match status" value="1"/>
</dbReference>
<evidence type="ECO:0000256" key="1">
    <source>
        <dbReference type="ARBA" id="ARBA00009013"/>
    </source>
</evidence>
<comment type="similarity">
    <text evidence="1 2">Belongs to the anti-sigma-factor antagonist family.</text>
</comment>
<reference evidence="4 5" key="1">
    <citation type="submission" date="2013-02" db="EMBL/GenBank/DDBJ databases">
        <title>Draft genome sequence of Amycolatopsis vancoresmycina strain DSM 44592T.</title>
        <authorList>
            <person name="Kumar S."/>
            <person name="Kaur N."/>
            <person name="Kaur C."/>
            <person name="Raghava G.P.S."/>
            <person name="Mayilraj S."/>
        </authorList>
    </citation>
    <scope>NUCLEOTIDE SEQUENCE [LARGE SCALE GENOMIC DNA]</scope>
    <source>
        <strain evidence="4 5">DSM 44592</strain>
    </source>
</reference>
<dbReference type="InterPro" id="IPR002645">
    <property type="entry name" value="STAS_dom"/>
</dbReference>
<keyword evidence="5" id="KW-1185">Reference proteome</keyword>
<dbReference type="EMBL" id="AOUO01000011">
    <property type="protein sequence ID" value="EOD70412.1"/>
    <property type="molecule type" value="Genomic_DNA"/>
</dbReference>
<dbReference type="eggNOG" id="COG1366">
    <property type="taxonomic scope" value="Bacteria"/>
</dbReference>
<proteinExistence type="inferred from homology"/>
<dbReference type="GO" id="GO:0043856">
    <property type="term" value="F:anti-sigma factor antagonist activity"/>
    <property type="evidence" value="ECO:0007669"/>
    <property type="project" value="InterPro"/>
</dbReference>
<dbReference type="RefSeq" id="WP_003055059.1">
    <property type="nucleotide sequence ID" value="NZ_AOUO01000011.1"/>
</dbReference>
<accession>R1GGN0</accession>
<dbReference type="Proteomes" id="UP000014139">
    <property type="component" value="Unassembled WGS sequence"/>
</dbReference>
<dbReference type="Gene3D" id="3.30.750.24">
    <property type="entry name" value="STAS domain"/>
    <property type="match status" value="1"/>
</dbReference>
<dbReference type="PROSITE" id="PS50801">
    <property type="entry name" value="STAS"/>
    <property type="match status" value="1"/>
</dbReference>
<dbReference type="Pfam" id="PF01740">
    <property type="entry name" value="STAS"/>
    <property type="match status" value="1"/>
</dbReference>
<dbReference type="AlphaFoldDB" id="R1GGN0"/>
<evidence type="ECO:0000313" key="4">
    <source>
        <dbReference type="EMBL" id="EOD70412.1"/>
    </source>
</evidence>
<dbReference type="SUPFAM" id="SSF52091">
    <property type="entry name" value="SpoIIaa-like"/>
    <property type="match status" value="1"/>
</dbReference>
<gene>
    <name evidence="4" type="ORF">H480_00967</name>
</gene>
<dbReference type="OrthoDB" id="5194587at2"/>
<organism evidence="4 5">
    <name type="scientific">Amycolatopsis vancoresmycina DSM 44592</name>
    <dbReference type="NCBI Taxonomy" id="1292037"/>
    <lineage>
        <taxon>Bacteria</taxon>
        <taxon>Bacillati</taxon>
        <taxon>Actinomycetota</taxon>
        <taxon>Actinomycetes</taxon>
        <taxon>Pseudonocardiales</taxon>
        <taxon>Pseudonocardiaceae</taxon>
        <taxon>Amycolatopsis</taxon>
    </lineage>
</organism>